<dbReference type="AlphaFoldDB" id="A0A0N0P701"/>
<dbReference type="VEuPathDB" id="TriTrypDB:Lsey_0075_0290"/>
<gene>
    <name evidence="2" type="ORF">ABL78_3176</name>
</gene>
<evidence type="ECO:0000256" key="1">
    <source>
        <dbReference type="SAM" id="Phobius"/>
    </source>
</evidence>
<keyword evidence="1" id="KW-0812">Transmembrane</keyword>
<keyword evidence="3" id="KW-1185">Reference proteome</keyword>
<dbReference type="Proteomes" id="UP000038009">
    <property type="component" value="Unassembled WGS sequence"/>
</dbReference>
<organism evidence="2 3">
    <name type="scientific">Leptomonas seymouri</name>
    <dbReference type="NCBI Taxonomy" id="5684"/>
    <lineage>
        <taxon>Eukaryota</taxon>
        <taxon>Discoba</taxon>
        <taxon>Euglenozoa</taxon>
        <taxon>Kinetoplastea</taxon>
        <taxon>Metakinetoplastina</taxon>
        <taxon>Trypanosomatida</taxon>
        <taxon>Trypanosomatidae</taxon>
        <taxon>Leishmaniinae</taxon>
        <taxon>Leptomonas</taxon>
    </lineage>
</organism>
<keyword evidence="1" id="KW-1133">Transmembrane helix</keyword>
<evidence type="ECO:0000313" key="2">
    <source>
        <dbReference type="EMBL" id="KPI87767.1"/>
    </source>
</evidence>
<feature type="transmembrane region" description="Helical" evidence="1">
    <location>
        <begin position="36"/>
        <end position="55"/>
    </location>
</feature>
<reference evidence="2 3" key="1">
    <citation type="journal article" date="2015" name="PLoS Pathog.">
        <title>Leptomonas seymouri: Adaptations to the Dixenous Life Cycle Analyzed by Genome Sequencing, Transcriptome Profiling and Co-infection with Leishmania donovani.</title>
        <authorList>
            <person name="Kraeva N."/>
            <person name="Butenko A."/>
            <person name="Hlavacova J."/>
            <person name="Kostygov A."/>
            <person name="Myskova J."/>
            <person name="Grybchuk D."/>
            <person name="Lestinova T."/>
            <person name="Votypka J."/>
            <person name="Volf P."/>
            <person name="Opperdoes F."/>
            <person name="Flegontov P."/>
            <person name="Lukes J."/>
            <person name="Yurchenko V."/>
        </authorList>
    </citation>
    <scope>NUCLEOTIDE SEQUENCE [LARGE SCALE GENOMIC DNA]</scope>
    <source>
        <strain evidence="2 3">ATCC 30220</strain>
    </source>
</reference>
<protein>
    <submittedName>
        <fullName evidence="2">Uncharacterized protein</fullName>
    </submittedName>
</protein>
<keyword evidence="1" id="KW-0472">Membrane</keyword>
<accession>A0A0N0P701</accession>
<comment type="caution">
    <text evidence="2">The sequence shown here is derived from an EMBL/GenBank/DDBJ whole genome shotgun (WGS) entry which is preliminary data.</text>
</comment>
<evidence type="ECO:0000313" key="3">
    <source>
        <dbReference type="Proteomes" id="UP000038009"/>
    </source>
</evidence>
<proteinExistence type="predicted"/>
<dbReference type="OMA" id="GYFAVMW"/>
<dbReference type="EMBL" id="LJSK01000075">
    <property type="protein sequence ID" value="KPI87767.1"/>
    <property type="molecule type" value="Genomic_DNA"/>
</dbReference>
<sequence length="106" mass="12212">MFRRALGASATRSATSAAAAVSRRSYTELSHMKYPVYYNAVGCIVGYFAVMWLIFCRMGSRESAHGQYKHDYLRVWRRKLGTGYQWADAWGPQMDTIYKDLPEEVE</sequence>
<dbReference type="OrthoDB" id="262011at2759"/>
<name>A0A0N0P701_LEPSE</name>